<dbReference type="AlphaFoldDB" id="A0A9D0YPZ0"/>
<dbReference type="GO" id="GO:0005886">
    <property type="term" value="C:plasma membrane"/>
    <property type="evidence" value="ECO:0007669"/>
    <property type="project" value="UniProtKB-SubCell"/>
</dbReference>
<evidence type="ECO:0000256" key="9">
    <source>
        <dbReference type="ARBA" id="ARBA00023136"/>
    </source>
</evidence>
<evidence type="ECO:0000256" key="6">
    <source>
        <dbReference type="ARBA" id="ARBA00022781"/>
    </source>
</evidence>
<dbReference type="PROSITE" id="PS00449">
    <property type="entry name" value="ATPASE_A"/>
    <property type="match status" value="1"/>
</dbReference>
<keyword evidence="9 11" id="KW-0472">Membrane</keyword>
<dbReference type="NCBIfam" id="TIGR01131">
    <property type="entry name" value="ATP_synt_6_or_A"/>
    <property type="match status" value="1"/>
</dbReference>
<comment type="function">
    <text evidence="11 12">Key component of the proton channel; it plays a direct role in the translocation of protons across the membrane.</text>
</comment>
<dbReference type="GO" id="GO:0046933">
    <property type="term" value="F:proton-transporting ATP synthase activity, rotational mechanism"/>
    <property type="evidence" value="ECO:0007669"/>
    <property type="project" value="UniProtKB-UniRule"/>
</dbReference>
<evidence type="ECO:0000313" key="14">
    <source>
        <dbReference type="Proteomes" id="UP000606463"/>
    </source>
</evidence>
<evidence type="ECO:0000256" key="1">
    <source>
        <dbReference type="ARBA" id="ARBA00004141"/>
    </source>
</evidence>
<dbReference type="Pfam" id="PF00119">
    <property type="entry name" value="ATP-synt_A"/>
    <property type="match status" value="1"/>
</dbReference>
<dbReference type="CDD" id="cd00310">
    <property type="entry name" value="ATP-synt_Fo_a_6"/>
    <property type="match status" value="1"/>
</dbReference>
<dbReference type="SUPFAM" id="SSF81336">
    <property type="entry name" value="F1F0 ATP synthase subunit A"/>
    <property type="match status" value="1"/>
</dbReference>
<dbReference type="InterPro" id="IPR035908">
    <property type="entry name" value="F0_ATP_A_sf"/>
</dbReference>
<name>A0A9D0YPZ0_AQUAO</name>
<keyword evidence="5 11" id="KW-0812">Transmembrane</keyword>
<evidence type="ECO:0000256" key="4">
    <source>
        <dbReference type="ARBA" id="ARBA00022547"/>
    </source>
</evidence>
<dbReference type="InterPro" id="IPR045082">
    <property type="entry name" value="ATP_syn_F0_a_bact/chloroplast"/>
</dbReference>
<keyword evidence="7 11" id="KW-1133">Transmembrane helix</keyword>
<feature type="transmembrane region" description="Helical" evidence="11">
    <location>
        <begin position="63"/>
        <end position="85"/>
    </location>
</feature>
<gene>
    <name evidence="11 13" type="primary">atpB</name>
    <name evidence="13" type="ORF">EYH37_01265</name>
</gene>
<evidence type="ECO:0000256" key="3">
    <source>
        <dbReference type="ARBA" id="ARBA00022448"/>
    </source>
</evidence>
<dbReference type="GO" id="GO:0042777">
    <property type="term" value="P:proton motive force-driven plasma membrane ATP synthesis"/>
    <property type="evidence" value="ECO:0007669"/>
    <property type="project" value="TreeGrafter"/>
</dbReference>
<proteinExistence type="inferred from homology"/>
<protein>
    <recommendedName>
        <fullName evidence="11 12">ATP synthase subunit a</fullName>
    </recommendedName>
    <alternativeName>
        <fullName evidence="11">ATP synthase F0 sector subunit a</fullName>
    </alternativeName>
    <alternativeName>
        <fullName evidence="11">F-ATPase subunit 6</fullName>
    </alternativeName>
</protein>
<feature type="transmembrane region" description="Helical" evidence="11">
    <location>
        <begin position="187"/>
        <end position="212"/>
    </location>
</feature>
<reference evidence="13" key="1">
    <citation type="journal article" date="2020" name="ISME J.">
        <title>Gammaproteobacteria mediating utilization of methyl-, sulfur- and petroleum organic compounds in deep ocean hydrothermal plumes.</title>
        <authorList>
            <person name="Zhou Z."/>
            <person name="Liu Y."/>
            <person name="Pan J."/>
            <person name="Cron B.R."/>
            <person name="Toner B.M."/>
            <person name="Anantharaman K."/>
            <person name="Breier J.A."/>
            <person name="Dick G.J."/>
            <person name="Li M."/>
        </authorList>
    </citation>
    <scope>NUCLEOTIDE SEQUENCE</scope>
    <source>
        <strain evidence="13">SZUA-1501</strain>
    </source>
</reference>
<dbReference type="Proteomes" id="UP000606463">
    <property type="component" value="Unassembled WGS sequence"/>
</dbReference>
<keyword evidence="10 11" id="KW-0066">ATP synthesis</keyword>
<comment type="subcellular location">
    <subcellularLocation>
        <location evidence="11 12">Cell membrane</location>
        <topology evidence="11 12">Multi-pass membrane protein</topology>
    </subcellularLocation>
    <subcellularLocation>
        <location evidence="1">Membrane</location>
        <topology evidence="1">Multi-pass membrane protein</topology>
    </subcellularLocation>
</comment>
<feature type="transmembrane region" description="Helical" evidence="11">
    <location>
        <begin position="130"/>
        <end position="155"/>
    </location>
</feature>
<sequence>MEHVTYSHVGFGILAMAIALGVLYLFKEPKAIPQTAGQVLLEGYLNFVRQMLVENIGKEGLKYVPLVVALGLFIFFGNLFTLIPGFDSPTANLNTTLALGLIVFFYYNWEGIRKHGVRYIKHFMGPIPWLAPLFFVIEIISHIARPITLALRLFANMRGGSLILLVITSLLLTNWFTALLSPPILWFLILLKILAIFIQTFVFMILTVIYLAEAVAEETH</sequence>
<dbReference type="InterPro" id="IPR023011">
    <property type="entry name" value="ATP_synth_F0_asu_AS"/>
</dbReference>
<dbReference type="PANTHER" id="PTHR42823:SF3">
    <property type="entry name" value="ATP SYNTHASE SUBUNIT A, CHLOROPLASTIC"/>
    <property type="match status" value="1"/>
</dbReference>
<evidence type="ECO:0000256" key="11">
    <source>
        <dbReference type="HAMAP-Rule" id="MF_01393"/>
    </source>
</evidence>
<keyword evidence="4 11" id="KW-0138">CF(0)</keyword>
<evidence type="ECO:0000256" key="8">
    <source>
        <dbReference type="ARBA" id="ARBA00023065"/>
    </source>
</evidence>
<evidence type="ECO:0000256" key="2">
    <source>
        <dbReference type="ARBA" id="ARBA00006810"/>
    </source>
</evidence>
<dbReference type="HAMAP" id="MF_01393">
    <property type="entry name" value="ATP_synth_a_bact"/>
    <property type="match status" value="1"/>
</dbReference>
<keyword evidence="11" id="KW-1003">Cell membrane</keyword>
<accession>A0A9D0YPZ0</accession>
<feature type="transmembrane region" description="Helical" evidence="11">
    <location>
        <begin position="91"/>
        <end position="109"/>
    </location>
</feature>
<dbReference type="GO" id="GO:0045259">
    <property type="term" value="C:proton-transporting ATP synthase complex"/>
    <property type="evidence" value="ECO:0007669"/>
    <property type="project" value="UniProtKB-KW"/>
</dbReference>
<comment type="caution">
    <text evidence="13">The sequence shown here is derived from an EMBL/GenBank/DDBJ whole genome shotgun (WGS) entry which is preliminary data.</text>
</comment>
<dbReference type="PANTHER" id="PTHR42823">
    <property type="entry name" value="ATP SYNTHASE SUBUNIT A, CHLOROPLASTIC"/>
    <property type="match status" value="1"/>
</dbReference>
<dbReference type="InterPro" id="IPR000568">
    <property type="entry name" value="ATP_synth_F0_asu"/>
</dbReference>
<evidence type="ECO:0000256" key="10">
    <source>
        <dbReference type="ARBA" id="ARBA00023310"/>
    </source>
</evidence>
<keyword evidence="3 11" id="KW-0813">Transport</keyword>
<evidence type="ECO:0000256" key="5">
    <source>
        <dbReference type="ARBA" id="ARBA00022692"/>
    </source>
</evidence>
<keyword evidence="6 11" id="KW-0375">Hydrogen ion transport</keyword>
<evidence type="ECO:0000313" key="13">
    <source>
        <dbReference type="EMBL" id="HIP97985.1"/>
    </source>
</evidence>
<dbReference type="Gene3D" id="1.20.120.220">
    <property type="entry name" value="ATP synthase, F0 complex, subunit A"/>
    <property type="match status" value="1"/>
</dbReference>
<evidence type="ECO:0000256" key="7">
    <source>
        <dbReference type="ARBA" id="ARBA00022989"/>
    </source>
</evidence>
<dbReference type="PRINTS" id="PR00123">
    <property type="entry name" value="ATPASEA"/>
</dbReference>
<dbReference type="EMBL" id="DQVE01000014">
    <property type="protein sequence ID" value="HIP97985.1"/>
    <property type="molecule type" value="Genomic_DNA"/>
</dbReference>
<comment type="similarity">
    <text evidence="2 11 12">Belongs to the ATPase A chain family.</text>
</comment>
<evidence type="ECO:0000256" key="12">
    <source>
        <dbReference type="RuleBase" id="RU000483"/>
    </source>
</evidence>
<keyword evidence="8 11" id="KW-0406">Ion transport</keyword>
<feature type="transmembrane region" description="Helical" evidence="11">
    <location>
        <begin position="161"/>
        <end position="180"/>
    </location>
</feature>
<feature type="transmembrane region" description="Helical" evidence="11">
    <location>
        <begin position="6"/>
        <end position="26"/>
    </location>
</feature>
<organism evidence="13 14">
    <name type="scientific">Aquifex aeolicus</name>
    <dbReference type="NCBI Taxonomy" id="63363"/>
    <lineage>
        <taxon>Bacteria</taxon>
        <taxon>Pseudomonadati</taxon>
        <taxon>Aquificota</taxon>
        <taxon>Aquificia</taxon>
        <taxon>Aquificales</taxon>
        <taxon>Aquificaceae</taxon>
        <taxon>Aquifex</taxon>
    </lineage>
</organism>